<dbReference type="GO" id="GO:0000166">
    <property type="term" value="F:nucleotide binding"/>
    <property type="evidence" value="ECO:0007669"/>
    <property type="project" value="UniProtKB-KW"/>
</dbReference>
<reference evidence="10" key="1">
    <citation type="submission" date="2020-01" db="EMBL/GenBank/DDBJ databases">
        <title>Sustained virome diversity in Antarctic penguins and their ticks: geographical connectedness and no evidence for low pathogen pressure.</title>
        <authorList>
            <person name="Wille M."/>
            <person name="Harvey E."/>
            <person name="Shi M."/>
            <person name="Gonzalez-Acuna D."/>
            <person name="Holmes E.C."/>
            <person name="Hurt A.C."/>
        </authorList>
    </citation>
    <scope>NUCLEOTIDE SEQUENCE</scope>
    <source>
        <strain evidence="10">Antarctic59</strain>
    </source>
</reference>
<keyword evidence="3" id="KW-0548">Nucleotidyltransferase</keyword>
<evidence type="ECO:0000256" key="6">
    <source>
        <dbReference type="ARBA" id="ARBA00030248"/>
    </source>
</evidence>
<feature type="binding site" evidence="8">
    <location>
        <position position="379"/>
    </location>
    <ligand>
        <name>Mg(2+)</name>
        <dbReference type="ChEBI" id="CHEBI:18420"/>
        <label>2</label>
    </ligand>
</feature>
<comment type="catalytic activity">
    <reaction evidence="7">
        <text>RNA(n) + a ribonucleoside 5'-triphosphate = RNA(n+1) + diphosphate</text>
        <dbReference type="Rhea" id="RHEA:21248"/>
        <dbReference type="Rhea" id="RHEA-COMP:14527"/>
        <dbReference type="Rhea" id="RHEA-COMP:17342"/>
        <dbReference type="ChEBI" id="CHEBI:33019"/>
        <dbReference type="ChEBI" id="CHEBI:61557"/>
        <dbReference type="ChEBI" id="CHEBI:140395"/>
        <dbReference type="EC" id="2.7.7.48"/>
    </reaction>
</comment>
<evidence type="ECO:0000256" key="7">
    <source>
        <dbReference type="ARBA" id="ARBA00048744"/>
    </source>
</evidence>
<feature type="binding site" evidence="8">
    <location>
        <position position="380"/>
    </location>
    <ligand>
        <name>Mg(2+)</name>
        <dbReference type="ChEBI" id="CHEBI:18420"/>
        <label>2</label>
    </ligand>
</feature>
<evidence type="ECO:0000259" key="9">
    <source>
        <dbReference type="PROSITE" id="PS50522"/>
    </source>
</evidence>
<keyword evidence="5" id="KW-0693">Viral RNA replication</keyword>
<dbReference type="GO" id="GO:0046872">
    <property type="term" value="F:metal ion binding"/>
    <property type="evidence" value="ECO:0007669"/>
    <property type="project" value="UniProtKB-KW"/>
</dbReference>
<dbReference type="InterPro" id="IPR007096">
    <property type="entry name" value="RNA-dir_Rpol_cat_phage"/>
</dbReference>
<keyword evidence="4" id="KW-0547">Nucleotide-binding</keyword>
<dbReference type="PROSITE" id="PS50522">
    <property type="entry name" value="RDRP_PHAGE"/>
    <property type="match status" value="1"/>
</dbReference>
<dbReference type="GO" id="GO:0003968">
    <property type="term" value="F:RNA-directed RNA polymerase activity"/>
    <property type="evidence" value="ECO:0007669"/>
    <property type="project" value="UniProtKB-KW"/>
</dbReference>
<dbReference type="GO" id="GO:0039694">
    <property type="term" value="P:viral RNA genome replication"/>
    <property type="evidence" value="ECO:0007669"/>
    <property type="project" value="InterPro"/>
</dbReference>
<dbReference type="EMBL" id="MT025124">
    <property type="protein sequence ID" value="QIS88003.1"/>
    <property type="molecule type" value="Genomic_RNA"/>
</dbReference>
<keyword evidence="8" id="KW-0479">Metal-binding</keyword>
<dbReference type="EC" id="2.7.7.48" evidence="1"/>
<keyword evidence="2" id="KW-0808">Transferase</keyword>
<organism evidence="10">
    <name type="scientific">Mella virus</name>
    <dbReference type="NCBI Taxonomy" id="2707242"/>
    <lineage>
        <taxon>Viruses</taxon>
        <taxon>Riboviria</taxon>
    </lineage>
</organism>
<dbReference type="Pfam" id="PF03431">
    <property type="entry name" value="RNA_replicase_B"/>
    <property type="match status" value="1"/>
</dbReference>
<evidence type="ECO:0000256" key="5">
    <source>
        <dbReference type="ARBA" id="ARBA00022953"/>
    </source>
</evidence>
<dbReference type="InterPro" id="IPR005093">
    <property type="entry name" value="RNArep_beta"/>
</dbReference>
<protein>
    <recommendedName>
        <fullName evidence="1">RNA-directed RNA polymerase</fullName>
        <ecNumber evidence="1">2.7.7.48</ecNumber>
    </recommendedName>
    <alternativeName>
        <fullName evidence="6">RNA replicase beta chain</fullName>
    </alternativeName>
</protein>
<dbReference type="SUPFAM" id="SSF56672">
    <property type="entry name" value="DNA/RNA polymerases"/>
    <property type="match status" value="1"/>
</dbReference>
<evidence type="ECO:0000256" key="2">
    <source>
        <dbReference type="ARBA" id="ARBA00022679"/>
    </source>
</evidence>
<evidence type="ECO:0000256" key="8">
    <source>
        <dbReference type="PIRSR" id="PIRSR605093-1"/>
    </source>
</evidence>
<keyword evidence="8" id="KW-0460">Magnesium</keyword>
<evidence type="ECO:0000256" key="3">
    <source>
        <dbReference type="ARBA" id="ARBA00022695"/>
    </source>
</evidence>
<evidence type="ECO:0000313" key="10">
    <source>
        <dbReference type="EMBL" id="QIS88003.1"/>
    </source>
</evidence>
<proteinExistence type="predicted"/>
<feature type="binding site" evidence="8">
    <location>
        <position position="296"/>
    </location>
    <ligand>
        <name>Mg(2+)</name>
        <dbReference type="ChEBI" id="CHEBI:18420"/>
        <label>2</label>
    </ligand>
</feature>
<name>A0A6H0DH15_9VIRU</name>
<dbReference type="InterPro" id="IPR043502">
    <property type="entry name" value="DNA/RNA_pol_sf"/>
</dbReference>
<keyword evidence="10" id="KW-0696">RNA-directed RNA polymerase</keyword>
<evidence type="ECO:0000256" key="1">
    <source>
        <dbReference type="ARBA" id="ARBA00012494"/>
    </source>
</evidence>
<comment type="cofactor">
    <cofactor evidence="8">
        <name>Mg(2+)</name>
        <dbReference type="ChEBI" id="CHEBI:18420"/>
    </cofactor>
    <text evidence="8">Binds 2 Mg(2+) per subunit.</text>
</comment>
<sequence length="580" mass="65558">MIQKKHKAKKNTSRPSSTEQKRVLVMTAINTFLVKADTPVTLALFKLFNAAVSGDKDALQQIRKYELKPHLYLEDKVSEFTYDYQALKLVKTFPAYKNISERDRKLAAFEKFIDSERTCRRINDICSRKHWITLLGVDARTIDKIQRIVAKVLGPFPRGVLTGRHGKGSTFRARGEDSFLANKLMYSDCTKRCQEFIIHWMCDDSEFLMELTQHFDTVEGSEVSFVFKDSFIDRIIAFEPTWNMWVQELLGDEIAARLAKVVEIFIKKGEHTLTTEKHGELARLASLATLLIATLDFSSASDLWAALLVSRLLEQADPLWREALFASRSPKIKIDDQWFTLAKYATMGNATTFPLETLLFYATARAVVGDEGIVSCYGDDLIVPAKDAEAVRSVFEKFGHKVNVEKSFTTGLFFESCGFDYFNGSRIFKSKLTSYKGVPYDAYSIRLHNVFWRLGVADTDQGICDVPAAAACNRIRGKHPNPKRIPCVPMRYGDVGYHSGAEHWKVHTLHGIRYVEGTLYSPVATDISESTTFTRFTGKGKTEARISREHILTYALSGGSQYVAPRGASCKWNKVKLSVS</sequence>
<feature type="domain" description="RdRp catalytic" evidence="9">
    <location>
        <begin position="280"/>
        <end position="411"/>
    </location>
</feature>
<evidence type="ECO:0000256" key="4">
    <source>
        <dbReference type="ARBA" id="ARBA00022741"/>
    </source>
</evidence>
<accession>A0A6H0DH15</accession>